<dbReference type="STRING" id="1498499.EP47_05775"/>
<protein>
    <submittedName>
        <fullName evidence="1">Uncharacterized protein</fullName>
    </submittedName>
</protein>
<dbReference type="AlphaFoldDB" id="A0A0A2SUT7"/>
<keyword evidence="2" id="KW-1185">Reference proteome</keyword>
<evidence type="ECO:0000313" key="1">
    <source>
        <dbReference type="EMBL" id="KGP63491.1"/>
    </source>
</evidence>
<accession>A0A0A2SUT7</accession>
<dbReference type="Proteomes" id="UP000054422">
    <property type="component" value="Unassembled WGS sequence"/>
</dbReference>
<comment type="caution">
    <text evidence="1">The sequence shown here is derived from an EMBL/GenBank/DDBJ whole genome shotgun (WGS) entry which is preliminary data.</text>
</comment>
<gene>
    <name evidence="1" type="ORF">EP47_05775</name>
</gene>
<reference evidence="1 2" key="1">
    <citation type="submission" date="2014-05" db="EMBL/GenBank/DDBJ databases">
        <authorList>
            <person name="Rizzardi K."/>
            <person name="Winiecka-Krusnell J."/>
            <person name="Ramliden M."/>
            <person name="Alm E."/>
            <person name="Andersson S."/>
            <person name="Byfors S."/>
        </authorList>
    </citation>
    <scope>NUCLEOTIDE SEQUENCE [LARGE SCALE GENOMIC DNA]</scope>
    <source>
        <strain evidence="1 2">LEGN</strain>
    </source>
</reference>
<organism evidence="1 2">
    <name type="scientific">Legionella norrlandica</name>
    <dbReference type="NCBI Taxonomy" id="1498499"/>
    <lineage>
        <taxon>Bacteria</taxon>
        <taxon>Pseudomonadati</taxon>
        <taxon>Pseudomonadota</taxon>
        <taxon>Gammaproteobacteria</taxon>
        <taxon>Legionellales</taxon>
        <taxon>Legionellaceae</taxon>
        <taxon>Legionella</taxon>
    </lineage>
</organism>
<proteinExistence type="predicted"/>
<evidence type="ECO:0000313" key="2">
    <source>
        <dbReference type="Proteomes" id="UP000054422"/>
    </source>
</evidence>
<dbReference type="EMBL" id="JNCF01000016">
    <property type="protein sequence ID" value="KGP63491.1"/>
    <property type="molecule type" value="Genomic_DNA"/>
</dbReference>
<sequence>MDFILFKNHLKFFIKPVLLGSFSLCYVDIASSSQVVYGVQNAKHFTGNTPSQPNNTLRKKTTPFKPQITNQAIGT</sequence>
<name>A0A0A2SUT7_9GAMM</name>